<dbReference type="PIRSF" id="PIRSF001399">
    <property type="entry name" value="DHquinase_II"/>
    <property type="match status" value="1"/>
</dbReference>
<comment type="subunit">
    <text evidence="5 8">Homododecamer.</text>
</comment>
<comment type="function">
    <text evidence="2 8">Catalyzes a trans-dehydration via an enolate intermediate.</text>
</comment>
<dbReference type="PANTHER" id="PTHR21272:SF3">
    <property type="entry name" value="CATABOLIC 3-DEHYDROQUINASE"/>
    <property type="match status" value="1"/>
</dbReference>
<dbReference type="Gene3D" id="3.40.50.9100">
    <property type="entry name" value="Dehydroquinase, class II"/>
    <property type="match status" value="1"/>
</dbReference>
<dbReference type="Pfam" id="PF01220">
    <property type="entry name" value="DHquinase_II"/>
    <property type="match status" value="1"/>
</dbReference>
<dbReference type="STRING" id="762967.HMPREF9440_00873"/>
<proteinExistence type="inferred from homology"/>
<feature type="binding site" evidence="8 10">
    <location>
        <position position="123"/>
    </location>
    <ligand>
        <name>substrate</name>
    </ligand>
</feature>
<dbReference type="PANTHER" id="PTHR21272">
    <property type="entry name" value="CATABOLIC 3-DEHYDROQUINASE"/>
    <property type="match status" value="1"/>
</dbReference>
<dbReference type="NCBIfam" id="NF003805">
    <property type="entry name" value="PRK05395.1-2"/>
    <property type="match status" value="1"/>
</dbReference>
<evidence type="ECO:0000256" key="11">
    <source>
        <dbReference type="PIRSR" id="PIRSR001399-3"/>
    </source>
</evidence>
<evidence type="ECO:0000256" key="7">
    <source>
        <dbReference type="ARBA" id="ARBA00023239"/>
    </source>
</evidence>
<evidence type="ECO:0000256" key="10">
    <source>
        <dbReference type="PIRSR" id="PIRSR001399-2"/>
    </source>
</evidence>
<accession>H3KDR2</accession>
<sequence length="158" mass="17546">METEDVKKMNAPKKILIINGPNLNMLGIREPDLYGAVTHEKLVGLLANWCREAGVGHDYFQSNHEGAIVDRIQEAYFEGVDGIVMNPAAYTHTSVAILDALKATAIPTVEIHITDVSTREDFRRVSYVALAAKHRIMGHGIEGYREAIGWLVDYLNKA</sequence>
<dbReference type="GO" id="GO:0009423">
    <property type="term" value="P:chorismate biosynthetic process"/>
    <property type="evidence" value="ECO:0007669"/>
    <property type="project" value="UniProtKB-UniRule"/>
</dbReference>
<dbReference type="PATRIC" id="fig|762967.3.peg.692"/>
<dbReference type="HOGENOM" id="CLU_090968_3_0_4"/>
<dbReference type="GO" id="GO:0019631">
    <property type="term" value="P:quinate catabolic process"/>
    <property type="evidence" value="ECO:0007669"/>
    <property type="project" value="TreeGrafter"/>
</dbReference>
<evidence type="ECO:0000256" key="5">
    <source>
        <dbReference type="ARBA" id="ARBA00011193"/>
    </source>
</evidence>
<dbReference type="PROSITE" id="PS01029">
    <property type="entry name" value="DEHYDROQUINASE_II"/>
    <property type="match status" value="1"/>
</dbReference>
<dbReference type="NCBIfam" id="NF003806">
    <property type="entry name" value="PRK05395.1-3"/>
    <property type="match status" value="1"/>
</dbReference>
<dbReference type="InterPro" id="IPR036441">
    <property type="entry name" value="DHquinase_II_sf"/>
</dbReference>
<name>H3KDR2_9BURK</name>
<dbReference type="HAMAP" id="MF_00169">
    <property type="entry name" value="AroQ"/>
    <property type="match status" value="1"/>
</dbReference>
<organism evidence="12 13">
    <name type="scientific">Sutterella parvirubra YIT 11816</name>
    <dbReference type="NCBI Taxonomy" id="762967"/>
    <lineage>
        <taxon>Bacteria</taxon>
        <taxon>Pseudomonadati</taxon>
        <taxon>Pseudomonadota</taxon>
        <taxon>Betaproteobacteria</taxon>
        <taxon>Burkholderiales</taxon>
        <taxon>Sutterellaceae</taxon>
        <taxon>Sutterella</taxon>
    </lineage>
</organism>
<feature type="binding site" evidence="8 10">
    <location>
        <position position="86"/>
    </location>
    <ligand>
        <name>substrate</name>
    </ligand>
</feature>
<evidence type="ECO:0000256" key="9">
    <source>
        <dbReference type="PIRSR" id="PIRSR001399-1"/>
    </source>
</evidence>
<evidence type="ECO:0000256" key="3">
    <source>
        <dbReference type="ARBA" id="ARBA00004902"/>
    </source>
</evidence>
<feature type="active site" description="Proton donor" evidence="8 9">
    <location>
        <position position="112"/>
    </location>
</feature>
<evidence type="ECO:0000256" key="4">
    <source>
        <dbReference type="ARBA" id="ARBA00011037"/>
    </source>
</evidence>
<evidence type="ECO:0000256" key="8">
    <source>
        <dbReference type="HAMAP-Rule" id="MF_00169"/>
    </source>
</evidence>
<dbReference type="UniPathway" id="UPA00053">
    <property type="reaction ID" value="UER00086"/>
</dbReference>
<reference evidence="12 13" key="1">
    <citation type="submission" date="2011-11" db="EMBL/GenBank/DDBJ databases">
        <authorList>
            <person name="Weinstock G."/>
            <person name="Sodergren E."/>
            <person name="Clifton S."/>
            <person name="Fulton L."/>
            <person name="Fulton B."/>
            <person name="Courtney L."/>
            <person name="Fronick C."/>
            <person name="Harrison M."/>
            <person name="Strong C."/>
            <person name="Farmer C."/>
            <person name="Delahaunty K."/>
            <person name="Markovic C."/>
            <person name="Hall O."/>
            <person name="Minx P."/>
            <person name="Tomlinson C."/>
            <person name="Mitreva M."/>
            <person name="Hou S."/>
            <person name="Chen J."/>
            <person name="Wollam A."/>
            <person name="Pepin K.H."/>
            <person name="Johnson M."/>
            <person name="Bhonagiri V."/>
            <person name="Zhang X."/>
            <person name="Suruliraj S."/>
            <person name="Warren W."/>
            <person name="Chinwalla A."/>
            <person name="Mardis E.R."/>
            <person name="Wilson R.K."/>
        </authorList>
    </citation>
    <scope>NUCLEOTIDE SEQUENCE [LARGE SCALE GENOMIC DNA]</scope>
    <source>
        <strain evidence="12 13">YIT 11816</strain>
    </source>
</reference>
<dbReference type="NCBIfam" id="NF003807">
    <property type="entry name" value="PRK05395.1-4"/>
    <property type="match status" value="1"/>
</dbReference>
<evidence type="ECO:0000256" key="1">
    <source>
        <dbReference type="ARBA" id="ARBA00001864"/>
    </source>
</evidence>
<dbReference type="RefSeq" id="WP_008541587.1">
    <property type="nucleotide sequence ID" value="NZ_JH604928.1"/>
</dbReference>
<comment type="catalytic activity">
    <reaction evidence="1 8">
        <text>3-dehydroquinate = 3-dehydroshikimate + H2O</text>
        <dbReference type="Rhea" id="RHEA:21096"/>
        <dbReference type="ChEBI" id="CHEBI:15377"/>
        <dbReference type="ChEBI" id="CHEBI:16630"/>
        <dbReference type="ChEBI" id="CHEBI:32364"/>
        <dbReference type="EC" id="4.2.1.10"/>
    </reaction>
</comment>
<gene>
    <name evidence="8" type="primary">aroQ</name>
    <name evidence="12" type="ORF">HMPREF9440_00873</name>
</gene>
<dbReference type="NCBIfam" id="TIGR01088">
    <property type="entry name" value="aroQ"/>
    <property type="match status" value="1"/>
</dbReference>
<dbReference type="SUPFAM" id="SSF52304">
    <property type="entry name" value="Type II 3-dehydroquinate dehydratase"/>
    <property type="match status" value="1"/>
</dbReference>
<dbReference type="AlphaFoldDB" id="H3KDR2"/>
<protein>
    <recommendedName>
        <fullName evidence="6 8">3-dehydroquinate dehydratase</fullName>
        <shortName evidence="8">3-dehydroquinase</shortName>
        <ecNumber evidence="6 8">4.2.1.10</ecNumber>
    </recommendedName>
    <alternativeName>
        <fullName evidence="8">Type II DHQase</fullName>
    </alternativeName>
</protein>
<comment type="pathway">
    <text evidence="3 8">Metabolic intermediate biosynthesis; chorismate biosynthesis; chorismate from D-erythrose 4-phosphate and phosphoenolpyruvate: step 3/7.</text>
</comment>
<dbReference type="CDD" id="cd00466">
    <property type="entry name" value="DHQase_II"/>
    <property type="match status" value="1"/>
</dbReference>
<dbReference type="GO" id="GO:0008652">
    <property type="term" value="P:amino acid biosynthetic process"/>
    <property type="evidence" value="ECO:0007669"/>
    <property type="project" value="UniProtKB-KW"/>
</dbReference>
<keyword evidence="7 8" id="KW-0456">Lyase</keyword>
<feature type="binding site" evidence="8 10">
    <location>
        <begin position="113"/>
        <end position="114"/>
    </location>
    <ligand>
        <name>substrate</name>
    </ligand>
</feature>
<feature type="site" description="Transition state stabilizer" evidence="8 11">
    <location>
        <position position="29"/>
    </location>
</feature>
<evidence type="ECO:0000256" key="6">
    <source>
        <dbReference type="ARBA" id="ARBA00012060"/>
    </source>
</evidence>
<dbReference type="InterPro" id="IPR018509">
    <property type="entry name" value="DHquinase_II_CS"/>
</dbReference>
<evidence type="ECO:0000313" key="12">
    <source>
        <dbReference type="EMBL" id="EHY31757.1"/>
    </source>
</evidence>
<feature type="binding site" evidence="8 10">
    <location>
        <position position="99"/>
    </location>
    <ligand>
        <name>substrate</name>
    </ligand>
</feature>
<dbReference type="Proteomes" id="UP000004956">
    <property type="component" value="Unassembled WGS sequence"/>
</dbReference>
<dbReference type="InterPro" id="IPR001874">
    <property type="entry name" value="DHquinase_II"/>
</dbReference>
<comment type="similarity">
    <text evidence="4 8">Belongs to the type-II 3-dehydroquinase family.</text>
</comment>
<comment type="caution">
    <text evidence="12">The sequence shown here is derived from an EMBL/GenBank/DDBJ whole genome shotgun (WGS) entry which is preliminary data.</text>
</comment>
<dbReference type="GO" id="GO:0003855">
    <property type="term" value="F:3-dehydroquinate dehydratase activity"/>
    <property type="evidence" value="ECO:0007669"/>
    <property type="project" value="UniProtKB-UniRule"/>
</dbReference>
<feature type="binding site" evidence="8 10">
    <location>
        <position position="92"/>
    </location>
    <ligand>
        <name>substrate</name>
    </ligand>
</feature>
<keyword evidence="8" id="KW-0057">Aromatic amino acid biosynthesis</keyword>
<keyword evidence="13" id="KW-1185">Reference proteome</keyword>
<dbReference type="EMBL" id="AFBQ01000119">
    <property type="protein sequence ID" value="EHY31757.1"/>
    <property type="molecule type" value="Genomic_DNA"/>
</dbReference>
<dbReference type="EC" id="4.2.1.10" evidence="6 8"/>
<evidence type="ECO:0000256" key="2">
    <source>
        <dbReference type="ARBA" id="ARBA00003924"/>
    </source>
</evidence>
<evidence type="ECO:0000313" key="13">
    <source>
        <dbReference type="Proteomes" id="UP000004956"/>
    </source>
</evidence>
<keyword evidence="8" id="KW-0028">Amino-acid biosynthesis</keyword>
<feature type="active site" description="Proton acceptor" evidence="8 9">
    <location>
        <position position="34"/>
    </location>
</feature>
<dbReference type="GO" id="GO:0009073">
    <property type="term" value="P:aromatic amino acid family biosynthetic process"/>
    <property type="evidence" value="ECO:0007669"/>
    <property type="project" value="UniProtKB-KW"/>
</dbReference>